<evidence type="ECO:0000313" key="2">
    <source>
        <dbReference type="EMBL" id="MBW79150.1"/>
    </source>
</evidence>
<proteinExistence type="predicted"/>
<name>A0A2M4DNK4_ANODA</name>
<feature type="chain" id="PRO_5014837671" evidence="1">
    <location>
        <begin position="22"/>
        <end position="102"/>
    </location>
</feature>
<organism evidence="2">
    <name type="scientific">Anopheles darlingi</name>
    <name type="common">Mosquito</name>
    <dbReference type="NCBI Taxonomy" id="43151"/>
    <lineage>
        <taxon>Eukaryota</taxon>
        <taxon>Metazoa</taxon>
        <taxon>Ecdysozoa</taxon>
        <taxon>Arthropoda</taxon>
        <taxon>Hexapoda</taxon>
        <taxon>Insecta</taxon>
        <taxon>Pterygota</taxon>
        <taxon>Neoptera</taxon>
        <taxon>Endopterygota</taxon>
        <taxon>Diptera</taxon>
        <taxon>Nematocera</taxon>
        <taxon>Culicoidea</taxon>
        <taxon>Culicidae</taxon>
        <taxon>Anophelinae</taxon>
        <taxon>Anopheles</taxon>
    </lineage>
</organism>
<keyword evidence="1" id="KW-0732">Signal</keyword>
<dbReference type="AlphaFoldDB" id="A0A2M4DNK4"/>
<feature type="signal peptide" evidence="1">
    <location>
        <begin position="1"/>
        <end position="21"/>
    </location>
</feature>
<accession>A0A2M4DNK4</accession>
<protein>
    <submittedName>
        <fullName evidence="2">Putative secreted protein</fullName>
    </submittedName>
</protein>
<sequence length="102" mass="11731">MFWLNFVIGISFSALTGSTGARPASTEIRHTAASSLKCFRTIEPIILLDYQLSISRRFVSVLYFSSSRLSQLLAAPPDWMRMRRRVARACTFRPVKHYLYLI</sequence>
<reference evidence="2" key="1">
    <citation type="submission" date="2018-01" db="EMBL/GenBank/DDBJ databases">
        <title>An insight into the sialome of Amazonian anophelines.</title>
        <authorList>
            <person name="Ribeiro J.M."/>
            <person name="Scarpassa V."/>
            <person name="Calvo E."/>
        </authorList>
    </citation>
    <scope>NUCLEOTIDE SEQUENCE</scope>
</reference>
<dbReference type="EMBL" id="GGFL01014972">
    <property type="protein sequence ID" value="MBW79150.1"/>
    <property type="molecule type" value="Transcribed_RNA"/>
</dbReference>
<evidence type="ECO:0000256" key="1">
    <source>
        <dbReference type="SAM" id="SignalP"/>
    </source>
</evidence>